<evidence type="ECO:0008006" key="9">
    <source>
        <dbReference type="Google" id="ProtNLM"/>
    </source>
</evidence>
<dbReference type="Proteomes" id="UP001321582">
    <property type="component" value="Chromosome"/>
</dbReference>
<protein>
    <recommendedName>
        <fullName evidence="9">Glycosyl hydrolase family 13 catalytic domain-containing protein</fullName>
    </recommendedName>
</protein>
<dbReference type="SMART" id="SM00642">
    <property type="entry name" value="Aamy"/>
    <property type="match status" value="1"/>
</dbReference>
<dbReference type="InterPro" id="IPR006047">
    <property type="entry name" value="GH13_cat_dom"/>
</dbReference>
<evidence type="ECO:0000313" key="8">
    <source>
        <dbReference type="Proteomes" id="UP001321582"/>
    </source>
</evidence>
<dbReference type="GO" id="GO:0003824">
    <property type="term" value="F:catalytic activity"/>
    <property type="evidence" value="ECO:0007669"/>
    <property type="project" value="InterPro"/>
</dbReference>
<sequence>MKRVSILITAFLVFTMGIYADWNQAYLKGSANSWQGTQMTYQGNHKWELEVTFANGDSGGGPRFKIDRYGDWAESYPAQDYTVDANKTYTIVFYDDTKAITATPKGNPVDAWYIRGSFNGWAADALTYNSTTGKWETSITTGAGDDGGGPRFKIDHYGDWTENYPTADYTLNANSDYLVAFDAGTKAITATEQVGPSWYFKGAANNFEKDILTNGEITVTFGADVAFSIVNDDESETYASSVPAGDKKYKITFNETTKAITATEQTTPEDGWFIRGSFNGWAADALTYNSTTGKWETSITTGAGDDGGGPRFKIDHYGDWTENYPTADYSLNANTNYLVAFDAGTKTITAAEQVGPSWYFKGAANNFGKDILTNGEITVTFGADVAFSIVNDDESETYASSVPAGDKEYKIIFNETTKEITATEIVPPVVDMRGRTIYFLMTDRFSDGDPSNNNGNNPAQYSADKSNWRKYFGGDIQGLINKLDYLKNMGITAVWVTPLVDNTDGVDETYDQVGYHGYWAKDFYEVDEHLGDWALVKELDKQMEKRGMKLVLDFALNHSNPAYTDEYGALYKDGVKLTDHPNDGPTRYFDMGGKQWAYGNYYHHNGGIDAAAGDWDIYPNYIVKDMYGLADFCHKSQLTKNYLIGAAEKWMDAGVDAFRLDAVKHIDGDFIKEFTTTLNDYAINTLHRTQGVYFFGEWYDAGAGNSASINFANSSGSAVLDFQMKYKIEGAIADDSTMKDLSNYVKQRANEFNSPDWQPTFMDNHDARRTATYLKYVKGWNDENYMKQRIDLGIELLEVLPGIPVVYYGTEQYTSNGNQEVVFGQVKTGEDPWNREMMPSFDTTTPLYGELGKLSNLRANSSAVQKGAYNEKWVNDDVLVFERVDGNDVVTVAVNRGAHTTLSVSGLAKSNGTYQSILGSDSVSVSNGSATFDLSTNEMVVLH</sequence>
<dbReference type="InterPro" id="IPR006048">
    <property type="entry name" value="A-amylase/branching_C"/>
</dbReference>
<keyword evidence="4" id="KW-0732">Signal</keyword>
<dbReference type="Gene3D" id="2.60.40.10">
    <property type="entry name" value="Immunoglobulins"/>
    <property type="match status" value="1"/>
</dbReference>
<dbReference type="SMART" id="SM00632">
    <property type="entry name" value="Aamy_C"/>
    <property type="match status" value="1"/>
</dbReference>
<dbReference type="SUPFAM" id="SSF51011">
    <property type="entry name" value="Glycosyl hydrolase domain"/>
    <property type="match status" value="1"/>
</dbReference>
<dbReference type="GO" id="GO:0005975">
    <property type="term" value="P:carbohydrate metabolic process"/>
    <property type="evidence" value="ECO:0007669"/>
    <property type="project" value="InterPro"/>
</dbReference>
<evidence type="ECO:0000256" key="2">
    <source>
        <dbReference type="ARBA" id="ARBA00008061"/>
    </source>
</evidence>
<gene>
    <name evidence="7" type="ORF">HLVA_18730</name>
</gene>
<evidence type="ECO:0000259" key="6">
    <source>
        <dbReference type="SMART" id="SM00642"/>
    </source>
</evidence>
<dbReference type="InterPro" id="IPR013780">
    <property type="entry name" value="Glyco_hydro_b"/>
</dbReference>
<dbReference type="EMBL" id="AP027059">
    <property type="protein sequence ID" value="BDU51304.1"/>
    <property type="molecule type" value="Genomic_DNA"/>
</dbReference>
<dbReference type="KEGG" id="haby:HLVA_18730"/>
<dbReference type="Gene3D" id="3.20.20.80">
    <property type="entry name" value="Glycosidases"/>
    <property type="match status" value="1"/>
</dbReference>
<dbReference type="GO" id="GO:0046872">
    <property type="term" value="F:metal ion binding"/>
    <property type="evidence" value="ECO:0007669"/>
    <property type="project" value="UniProtKB-KW"/>
</dbReference>
<dbReference type="PANTHER" id="PTHR10357:SF215">
    <property type="entry name" value="ALPHA-AMYLASE 1"/>
    <property type="match status" value="1"/>
</dbReference>
<evidence type="ECO:0000259" key="5">
    <source>
        <dbReference type="SMART" id="SM00632"/>
    </source>
</evidence>
<dbReference type="Pfam" id="PF00128">
    <property type="entry name" value="Alpha-amylase"/>
    <property type="match status" value="1"/>
</dbReference>
<dbReference type="PANTHER" id="PTHR10357">
    <property type="entry name" value="ALPHA-AMYLASE FAMILY MEMBER"/>
    <property type="match status" value="1"/>
</dbReference>
<feature type="domain" description="Glycosyl hydrolase family 13 catalytic" evidence="6">
    <location>
        <begin position="439"/>
        <end position="858"/>
    </location>
</feature>
<organism evidence="7 8">
    <name type="scientific">Haliovirga abyssi</name>
    <dbReference type="NCBI Taxonomy" id="2996794"/>
    <lineage>
        <taxon>Bacteria</taxon>
        <taxon>Fusobacteriati</taxon>
        <taxon>Fusobacteriota</taxon>
        <taxon>Fusobacteriia</taxon>
        <taxon>Fusobacteriales</taxon>
        <taxon>Haliovirgaceae</taxon>
        <taxon>Haliovirga</taxon>
    </lineage>
</organism>
<accession>A0AAU9D5Q1</accession>
<evidence type="ECO:0000256" key="4">
    <source>
        <dbReference type="ARBA" id="ARBA00022729"/>
    </source>
</evidence>
<dbReference type="RefSeq" id="WP_307904173.1">
    <property type="nucleotide sequence ID" value="NZ_AP027059.1"/>
</dbReference>
<dbReference type="InterPro" id="IPR031319">
    <property type="entry name" value="A-amylase_C"/>
</dbReference>
<dbReference type="AlphaFoldDB" id="A0AAU9D5Q1"/>
<feature type="domain" description="Alpha-amylase C-terminal" evidence="5">
    <location>
        <begin position="870"/>
        <end position="943"/>
    </location>
</feature>
<dbReference type="SUPFAM" id="SSF51445">
    <property type="entry name" value="(Trans)glycosidases"/>
    <property type="match status" value="1"/>
</dbReference>
<comment type="cofactor">
    <cofactor evidence="1">
        <name>Ca(2+)</name>
        <dbReference type="ChEBI" id="CHEBI:29108"/>
    </cofactor>
</comment>
<dbReference type="InterPro" id="IPR013783">
    <property type="entry name" value="Ig-like_fold"/>
</dbReference>
<comment type="similarity">
    <text evidence="2">Belongs to the glycosyl hydrolase 13 family.</text>
</comment>
<evidence type="ECO:0000256" key="3">
    <source>
        <dbReference type="ARBA" id="ARBA00022723"/>
    </source>
</evidence>
<evidence type="ECO:0000313" key="7">
    <source>
        <dbReference type="EMBL" id="BDU51304.1"/>
    </source>
</evidence>
<keyword evidence="8" id="KW-1185">Reference proteome</keyword>
<keyword evidence="3" id="KW-0479">Metal-binding</keyword>
<reference evidence="7 8" key="1">
    <citation type="submission" date="2022-11" db="EMBL/GenBank/DDBJ databases">
        <title>Haliovirga abyssi gen. nov., sp. nov., a mesophilic fermentative bacterium isolated from the Iheya North hydrothermal field and the proposal of Haliovirgaceae fam. nov.</title>
        <authorList>
            <person name="Miyazaki U."/>
            <person name="Tame A."/>
            <person name="Miyazaki J."/>
            <person name="Takai K."/>
            <person name="Sawayama S."/>
            <person name="Kitajima M."/>
            <person name="Okamoto A."/>
            <person name="Nakagawa S."/>
        </authorList>
    </citation>
    <scope>NUCLEOTIDE SEQUENCE [LARGE SCALE GENOMIC DNA]</scope>
    <source>
        <strain evidence="7 8">IC12</strain>
    </source>
</reference>
<evidence type="ECO:0000256" key="1">
    <source>
        <dbReference type="ARBA" id="ARBA00001913"/>
    </source>
</evidence>
<name>A0AAU9D5Q1_9FUSO</name>
<proteinExistence type="inferred from homology"/>
<dbReference type="Gene3D" id="2.60.40.1180">
    <property type="entry name" value="Golgi alpha-mannosidase II"/>
    <property type="match status" value="1"/>
</dbReference>
<dbReference type="Pfam" id="PF02806">
    <property type="entry name" value="Alpha-amylase_C"/>
    <property type="match status" value="1"/>
</dbReference>
<dbReference type="InterPro" id="IPR017853">
    <property type="entry name" value="GH"/>
</dbReference>